<sequence>MQSLAAYAVPFGSRGPTCSCLPACLRPNPSDLQKVAPHAHPDRCNPGPHVRGQGGWMDGLMGMPSP</sequence>
<feature type="region of interest" description="Disordered" evidence="1">
    <location>
        <begin position="35"/>
        <end position="66"/>
    </location>
</feature>
<dbReference type="EnsemblPlants" id="OMERI10G10710.1">
    <property type="protein sequence ID" value="OMERI10G10710.1"/>
    <property type="gene ID" value="OMERI10G10710"/>
</dbReference>
<accession>A0A0E0EZ80</accession>
<dbReference type="AlphaFoldDB" id="A0A0E0EZ80"/>
<proteinExistence type="predicted"/>
<organism evidence="2">
    <name type="scientific">Oryza meridionalis</name>
    <dbReference type="NCBI Taxonomy" id="40149"/>
    <lineage>
        <taxon>Eukaryota</taxon>
        <taxon>Viridiplantae</taxon>
        <taxon>Streptophyta</taxon>
        <taxon>Embryophyta</taxon>
        <taxon>Tracheophyta</taxon>
        <taxon>Spermatophyta</taxon>
        <taxon>Magnoliopsida</taxon>
        <taxon>Liliopsida</taxon>
        <taxon>Poales</taxon>
        <taxon>Poaceae</taxon>
        <taxon>BOP clade</taxon>
        <taxon>Oryzoideae</taxon>
        <taxon>Oryzeae</taxon>
        <taxon>Oryzinae</taxon>
        <taxon>Oryza</taxon>
    </lineage>
</organism>
<keyword evidence="3" id="KW-1185">Reference proteome</keyword>
<evidence type="ECO:0000313" key="3">
    <source>
        <dbReference type="Proteomes" id="UP000008021"/>
    </source>
</evidence>
<evidence type="ECO:0000313" key="2">
    <source>
        <dbReference type="EnsemblPlants" id="OMERI10G10710.1"/>
    </source>
</evidence>
<reference evidence="2" key="2">
    <citation type="submission" date="2018-05" db="EMBL/GenBank/DDBJ databases">
        <title>OmerRS3 (Oryza meridionalis Reference Sequence Version 3).</title>
        <authorList>
            <person name="Zhang J."/>
            <person name="Kudrna D."/>
            <person name="Lee S."/>
            <person name="Talag J."/>
            <person name="Welchert J."/>
            <person name="Wing R.A."/>
        </authorList>
    </citation>
    <scope>NUCLEOTIDE SEQUENCE [LARGE SCALE GENOMIC DNA]</scope>
    <source>
        <strain evidence="2">cv. OR44</strain>
    </source>
</reference>
<dbReference type="Proteomes" id="UP000008021">
    <property type="component" value="Chromosome 10"/>
</dbReference>
<reference evidence="2" key="1">
    <citation type="submission" date="2015-04" db="UniProtKB">
        <authorList>
            <consortium name="EnsemblPlants"/>
        </authorList>
    </citation>
    <scope>IDENTIFICATION</scope>
</reference>
<dbReference type="Gramene" id="OMERI10G10710.1">
    <property type="protein sequence ID" value="OMERI10G10710.1"/>
    <property type="gene ID" value="OMERI10G10710"/>
</dbReference>
<name>A0A0E0EZ80_9ORYZ</name>
<dbReference type="HOGENOM" id="CLU_2835475_0_0_1"/>
<evidence type="ECO:0000256" key="1">
    <source>
        <dbReference type="SAM" id="MobiDB-lite"/>
    </source>
</evidence>
<protein>
    <submittedName>
        <fullName evidence="2">Uncharacterized protein</fullName>
    </submittedName>
</protein>